<keyword evidence="8" id="KW-0560">Oxidoreductase</keyword>
<accession>A0A2J6T110</accession>
<comment type="pathway">
    <text evidence="2">Amino-acid degradation; L-phenylalanine degradation; acetoacetate and fumarate from L-phenylalanine: step 4/6.</text>
</comment>
<evidence type="ECO:0000256" key="1">
    <source>
        <dbReference type="ARBA" id="ARBA00001962"/>
    </source>
</evidence>
<comment type="similarity">
    <text evidence="3">Belongs to the homogentisate dioxygenase family.</text>
</comment>
<evidence type="ECO:0000256" key="11">
    <source>
        <dbReference type="PIRSR" id="PIRSR605708-1"/>
    </source>
</evidence>
<protein>
    <recommendedName>
        <fullName evidence="4">homogentisate 1,2-dioxygenase</fullName>
        <ecNumber evidence="4">1.13.11.5</ecNumber>
    </recommendedName>
</protein>
<dbReference type="AlphaFoldDB" id="A0A2J6T110"/>
<evidence type="ECO:0000256" key="13">
    <source>
        <dbReference type="SAM" id="MobiDB-lite"/>
    </source>
</evidence>
<dbReference type="OrthoDB" id="1689029at2759"/>
<keyword evidence="7 16" id="KW-0223">Dioxygenase</keyword>
<dbReference type="SUPFAM" id="SSF51182">
    <property type="entry name" value="RmlC-like cupins"/>
    <property type="match status" value="1"/>
</dbReference>
<dbReference type="Pfam" id="PF20510">
    <property type="entry name" value="HgmA_N"/>
    <property type="match status" value="1"/>
</dbReference>
<dbReference type="GO" id="GO:0005737">
    <property type="term" value="C:cytoplasm"/>
    <property type="evidence" value="ECO:0007669"/>
    <property type="project" value="TreeGrafter"/>
</dbReference>
<feature type="domain" description="Homogentisate 1,2-dioxygenase C-terminal" evidence="14">
    <location>
        <begin position="296"/>
        <end position="437"/>
    </location>
</feature>
<proteinExistence type="inferred from homology"/>
<keyword evidence="5 12" id="KW-0479">Metal-binding</keyword>
<evidence type="ECO:0000256" key="9">
    <source>
        <dbReference type="ARBA" id="ARBA00023004"/>
    </source>
</evidence>
<dbReference type="CDD" id="cd07000">
    <property type="entry name" value="cupin_HGO_N"/>
    <property type="match status" value="1"/>
</dbReference>
<dbReference type="InterPro" id="IPR046451">
    <property type="entry name" value="HgmA_C"/>
</dbReference>
<dbReference type="InterPro" id="IPR014710">
    <property type="entry name" value="RmlC-like_jellyroll"/>
</dbReference>
<dbReference type="GO" id="GO:0004411">
    <property type="term" value="F:homogentisate 1,2-dioxygenase activity"/>
    <property type="evidence" value="ECO:0007669"/>
    <property type="project" value="UniProtKB-EC"/>
</dbReference>
<evidence type="ECO:0000256" key="5">
    <source>
        <dbReference type="ARBA" id="ARBA00022723"/>
    </source>
</evidence>
<dbReference type="InParanoid" id="A0A2J6T110"/>
<dbReference type="GeneID" id="36594030"/>
<feature type="binding site" evidence="12">
    <location>
        <position position="392"/>
    </location>
    <ligand>
        <name>Fe cation</name>
        <dbReference type="ChEBI" id="CHEBI:24875"/>
    </ligand>
</feature>
<dbReference type="PANTHER" id="PTHR11056:SF0">
    <property type="entry name" value="HOMOGENTISATE 1,2-DIOXYGENASE"/>
    <property type="match status" value="1"/>
</dbReference>
<dbReference type="InterPro" id="IPR046452">
    <property type="entry name" value="HgmA_N"/>
</dbReference>
<feature type="binding site" evidence="12">
    <location>
        <position position="392"/>
    </location>
    <ligand>
        <name>homogentisate</name>
        <dbReference type="ChEBI" id="CHEBI:16169"/>
    </ligand>
</feature>
<organism evidence="16 17">
    <name type="scientific">Hyaloscypha bicolor E</name>
    <dbReference type="NCBI Taxonomy" id="1095630"/>
    <lineage>
        <taxon>Eukaryota</taxon>
        <taxon>Fungi</taxon>
        <taxon>Dikarya</taxon>
        <taxon>Ascomycota</taxon>
        <taxon>Pezizomycotina</taxon>
        <taxon>Leotiomycetes</taxon>
        <taxon>Helotiales</taxon>
        <taxon>Hyaloscyphaceae</taxon>
        <taxon>Hyaloscypha</taxon>
        <taxon>Hyaloscypha bicolor</taxon>
    </lineage>
</organism>
<sequence length="459" mass="50605">MPVTKFSVPEKYTYLSGFGGYHQSEAIPGALPIGINSPQLPPFSLSTERISGTSFTAPRSQNLQTWLYLVHPSLSHSDFSPLPSSYRSPSILSSDEEFHLTPNALRWNDFPITPNQDWISSQKIIAKSGSPAKKEGLAYMIYAASESMPPQTIFSSSDSDYLIIPQSGTLDIHTELGHLLVRQNEICVIPRGIRYRVSLPNGPARGYICELYQGHFQLPELGPIGSCSLANVRDFQIPTAYFEGSISNGVATCEREAWTVVTKLAGKLWQCSQAHTPFDIAAWHGTYYPYKYDLGRFSAIGSISFDHPDPSISTVLTAPSHREPGTAVVDFAIFPPRWLVMEGTYRPPYFHRNSISEFAGVVINSQEEESVWNKGEGFGPFGATLNGAMVSHGMDRRTHEQARKQELRPEKVGMEGFTMFLLESERMMGVSGWALEAAGEGGSKGPISGALKDQEKAKL</sequence>
<feature type="domain" description="Homogentisate 1,2-dioxygenase N-terminal" evidence="15">
    <location>
        <begin position="13"/>
        <end position="294"/>
    </location>
</feature>
<comment type="cofactor">
    <cofactor evidence="1 12">
        <name>Fe cation</name>
        <dbReference type="ChEBI" id="CHEBI:24875"/>
    </cofactor>
</comment>
<dbReference type="InterPro" id="IPR011051">
    <property type="entry name" value="RmlC_Cupin_sf"/>
</dbReference>
<dbReference type="FunFam" id="2.60.120.10:FF:000034">
    <property type="entry name" value="Homogentisate 1,2-dioxygenase"/>
    <property type="match status" value="1"/>
</dbReference>
<evidence type="ECO:0000256" key="6">
    <source>
        <dbReference type="ARBA" id="ARBA00022878"/>
    </source>
</evidence>
<dbReference type="UniPathway" id="UPA00139">
    <property type="reaction ID" value="UER00339"/>
</dbReference>
<keyword evidence="10" id="KW-0585">Phenylalanine catabolism</keyword>
<evidence type="ECO:0000256" key="10">
    <source>
        <dbReference type="ARBA" id="ARBA00023232"/>
    </source>
</evidence>
<evidence type="ECO:0000313" key="16">
    <source>
        <dbReference type="EMBL" id="PMD56702.1"/>
    </source>
</evidence>
<dbReference type="Proteomes" id="UP000235371">
    <property type="component" value="Unassembled WGS sequence"/>
</dbReference>
<feature type="binding site" evidence="12">
    <location>
        <position position="351"/>
    </location>
    <ligand>
        <name>Fe cation</name>
        <dbReference type="ChEBI" id="CHEBI:24875"/>
    </ligand>
</feature>
<dbReference type="EMBL" id="KZ613848">
    <property type="protein sequence ID" value="PMD56702.1"/>
    <property type="molecule type" value="Genomic_DNA"/>
</dbReference>
<feature type="region of interest" description="Disordered" evidence="13">
    <location>
        <begin position="439"/>
        <end position="459"/>
    </location>
</feature>
<dbReference type="GO" id="GO:0006559">
    <property type="term" value="P:L-phenylalanine catabolic process"/>
    <property type="evidence" value="ECO:0007669"/>
    <property type="project" value="UniProtKB-UniPathway"/>
</dbReference>
<evidence type="ECO:0000256" key="12">
    <source>
        <dbReference type="PIRSR" id="PIRSR605708-2"/>
    </source>
</evidence>
<evidence type="ECO:0000256" key="7">
    <source>
        <dbReference type="ARBA" id="ARBA00022964"/>
    </source>
</evidence>
<evidence type="ECO:0000313" key="17">
    <source>
        <dbReference type="Proteomes" id="UP000235371"/>
    </source>
</evidence>
<evidence type="ECO:0000256" key="2">
    <source>
        <dbReference type="ARBA" id="ARBA00004704"/>
    </source>
</evidence>
<gene>
    <name evidence="16" type="ORF">K444DRAFT_654687</name>
</gene>
<dbReference type="GO" id="GO:0006572">
    <property type="term" value="P:L-tyrosine catabolic process"/>
    <property type="evidence" value="ECO:0007669"/>
    <property type="project" value="UniProtKB-KW"/>
</dbReference>
<evidence type="ECO:0000259" key="15">
    <source>
        <dbReference type="Pfam" id="PF20510"/>
    </source>
</evidence>
<feature type="active site" description="Proton acceptor" evidence="11">
    <location>
        <position position="307"/>
    </location>
</feature>
<keyword evidence="9 12" id="KW-0408">Iron</keyword>
<dbReference type="Gene3D" id="2.60.120.10">
    <property type="entry name" value="Jelly Rolls"/>
    <property type="match status" value="1"/>
</dbReference>
<evidence type="ECO:0000256" key="3">
    <source>
        <dbReference type="ARBA" id="ARBA00007757"/>
    </source>
</evidence>
<dbReference type="EC" id="1.13.11.5" evidence="4"/>
<keyword evidence="6" id="KW-0828">Tyrosine catabolism</keyword>
<reference evidence="16 17" key="1">
    <citation type="submission" date="2016-04" db="EMBL/GenBank/DDBJ databases">
        <title>A degradative enzymes factory behind the ericoid mycorrhizal symbiosis.</title>
        <authorList>
            <consortium name="DOE Joint Genome Institute"/>
            <person name="Martino E."/>
            <person name="Morin E."/>
            <person name="Grelet G."/>
            <person name="Kuo A."/>
            <person name="Kohler A."/>
            <person name="Daghino S."/>
            <person name="Barry K."/>
            <person name="Choi C."/>
            <person name="Cichocki N."/>
            <person name="Clum A."/>
            <person name="Copeland A."/>
            <person name="Hainaut M."/>
            <person name="Haridas S."/>
            <person name="Labutti K."/>
            <person name="Lindquist E."/>
            <person name="Lipzen A."/>
            <person name="Khouja H.-R."/>
            <person name="Murat C."/>
            <person name="Ohm R."/>
            <person name="Olson A."/>
            <person name="Spatafora J."/>
            <person name="Veneault-Fourrey C."/>
            <person name="Henrissat B."/>
            <person name="Grigoriev I."/>
            <person name="Martin F."/>
            <person name="Perotto S."/>
        </authorList>
    </citation>
    <scope>NUCLEOTIDE SEQUENCE [LARGE SCALE GENOMIC DNA]</scope>
    <source>
        <strain evidence="16 17">E</strain>
    </source>
</reference>
<evidence type="ECO:0000256" key="4">
    <source>
        <dbReference type="ARBA" id="ARBA00013127"/>
    </source>
</evidence>
<dbReference type="GO" id="GO:0046872">
    <property type="term" value="F:metal ion binding"/>
    <property type="evidence" value="ECO:0007669"/>
    <property type="project" value="UniProtKB-KW"/>
</dbReference>
<evidence type="ECO:0000256" key="8">
    <source>
        <dbReference type="ARBA" id="ARBA00023002"/>
    </source>
</evidence>
<name>A0A2J6T110_9HELO</name>
<dbReference type="PANTHER" id="PTHR11056">
    <property type="entry name" value="HOMOGENTISATE 1,2-DIOXYGENASE"/>
    <property type="match status" value="1"/>
</dbReference>
<feature type="binding site" evidence="12">
    <location>
        <position position="357"/>
    </location>
    <ligand>
        <name>Fe cation</name>
        <dbReference type="ChEBI" id="CHEBI:24875"/>
    </ligand>
</feature>
<dbReference type="STRING" id="1095630.A0A2J6T110"/>
<dbReference type="RefSeq" id="XP_024733606.1">
    <property type="nucleotide sequence ID" value="XM_024885953.1"/>
</dbReference>
<dbReference type="InterPro" id="IPR005708">
    <property type="entry name" value="Homogentis_dOase"/>
</dbReference>
<keyword evidence="17" id="KW-1185">Reference proteome</keyword>
<evidence type="ECO:0000259" key="14">
    <source>
        <dbReference type="Pfam" id="PF04209"/>
    </source>
</evidence>
<dbReference type="Pfam" id="PF04209">
    <property type="entry name" value="HgmA_C"/>
    <property type="match status" value="1"/>
</dbReference>